<dbReference type="EMBL" id="JADBJN010000004">
    <property type="protein sequence ID" value="KAG5668911.1"/>
    <property type="molecule type" value="Genomic_DNA"/>
</dbReference>
<protein>
    <submittedName>
        <fullName evidence="1">Uncharacterized protein</fullName>
    </submittedName>
</protein>
<sequence length="552" mass="64522">MVLQLKPSAETGLEYLKYLIYLGFLKSKSTKKIKKFVKANIPLLNFLDFVIEQISSDVDELQKQIEENQQEISSRFDHLEKFLERSFATLSKEIKINELTRLQSKMTTAFDDFVNIIAAYGENEKELEYHLEKFIEEYRREKLETNVVNYLRQKTFGTESALKQIYDSFILDTENYFNSKKTSPNLLMLDFYKSLAFMVYRGNFLLSYCYNLKDSIQNKNSMSDQKYIELQTKETIENLKTAFQELISEDDNKYLSTYIDLSPASNKSKGNYEKDFVETWWDRMFPQVIDIYVYIRAIMAEKEGFVITGIKLCTQHFKNIGKVFYFKIQIGKFLKNGTIDKSTVYWQNDPDDLRDKRNLVICDELIMDDLSFENSVLTGVQFLAKNLEMHNGTIYGRCIAIGDKRVLVHNTYGLRIYGRQFIIDGLGKERRLQNSNENEKFEELVSSKDEENLKQSDIENPQTYKVSRGNFLVRIIEHIRAHNYNNNIHNMPRTKISFITEEIKLDAPVPLSGLGLLHFTNNKNFAGPSVDTRKKLVKIAKDCKGCRMFTAE</sequence>
<dbReference type="AlphaFoldDB" id="A0A9J6BH53"/>
<evidence type="ECO:0000313" key="2">
    <source>
        <dbReference type="Proteomes" id="UP001107558"/>
    </source>
</evidence>
<comment type="caution">
    <text evidence="1">The sequence shown here is derived from an EMBL/GenBank/DDBJ whole genome shotgun (WGS) entry which is preliminary data.</text>
</comment>
<organism evidence="1 2">
    <name type="scientific">Polypedilum vanderplanki</name>
    <name type="common">Sleeping chironomid midge</name>
    <dbReference type="NCBI Taxonomy" id="319348"/>
    <lineage>
        <taxon>Eukaryota</taxon>
        <taxon>Metazoa</taxon>
        <taxon>Ecdysozoa</taxon>
        <taxon>Arthropoda</taxon>
        <taxon>Hexapoda</taxon>
        <taxon>Insecta</taxon>
        <taxon>Pterygota</taxon>
        <taxon>Neoptera</taxon>
        <taxon>Endopterygota</taxon>
        <taxon>Diptera</taxon>
        <taxon>Nematocera</taxon>
        <taxon>Chironomoidea</taxon>
        <taxon>Chironomidae</taxon>
        <taxon>Chironominae</taxon>
        <taxon>Polypedilum</taxon>
        <taxon>Polypedilum</taxon>
    </lineage>
</organism>
<reference evidence="1" key="1">
    <citation type="submission" date="2021-03" db="EMBL/GenBank/DDBJ databases">
        <title>Chromosome level genome of the anhydrobiotic midge Polypedilum vanderplanki.</title>
        <authorList>
            <person name="Yoshida Y."/>
            <person name="Kikawada T."/>
            <person name="Gusev O."/>
        </authorList>
    </citation>
    <scope>NUCLEOTIDE SEQUENCE</scope>
    <source>
        <strain evidence="1">NIAS01</strain>
        <tissue evidence="1">Whole body or cell culture</tissue>
    </source>
</reference>
<dbReference type="Proteomes" id="UP001107558">
    <property type="component" value="Chromosome 4"/>
</dbReference>
<accession>A0A9J6BH53</accession>
<keyword evidence="2" id="KW-1185">Reference proteome</keyword>
<name>A0A9J6BH53_POLVA</name>
<gene>
    <name evidence="1" type="ORF">PVAND_016824</name>
</gene>
<proteinExistence type="predicted"/>
<evidence type="ECO:0000313" key="1">
    <source>
        <dbReference type="EMBL" id="KAG5668911.1"/>
    </source>
</evidence>